<evidence type="ECO:0000313" key="1">
    <source>
        <dbReference type="Proteomes" id="UP000887580"/>
    </source>
</evidence>
<protein>
    <submittedName>
        <fullName evidence="2">Uncharacterized protein</fullName>
    </submittedName>
</protein>
<dbReference type="Proteomes" id="UP000887580">
    <property type="component" value="Unplaced"/>
</dbReference>
<evidence type="ECO:0000313" key="2">
    <source>
        <dbReference type="WBParaSite" id="PS1159_v2.g7651.t1"/>
    </source>
</evidence>
<name>A0AC35GQG9_9BILA</name>
<proteinExistence type="predicted"/>
<reference evidence="2" key="1">
    <citation type="submission" date="2022-11" db="UniProtKB">
        <authorList>
            <consortium name="WormBaseParasite"/>
        </authorList>
    </citation>
    <scope>IDENTIFICATION</scope>
</reference>
<dbReference type="WBParaSite" id="PS1159_v2.g7651.t1">
    <property type="protein sequence ID" value="PS1159_v2.g7651.t1"/>
    <property type="gene ID" value="PS1159_v2.g7651"/>
</dbReference>
<sequence>MSTSSVTREIIATKNAPSAVGAYSQSVKICDTVYISGSRGPDPAAGNFVKPFPARAAYQVDALPKAARVEIEAIAHVGEITEKKCSSLHMLFSCRNIYCCVEALVPREMNGFVIPQRHETAIIGKICEASNVA</sequence>
<accession>A0AC35GQG9</accession>
<organism evidence="1 2">
    <name type="scientific">Panagrolaimus sp. PS1159</name>
    <dbReference type="NCBI Taxonomy" id="55785"/>
    <lineage>
        <taxon>Eukaryota</taxon>
        <taxon>Metazoa</taxon>
        <taxon>Ecdysozoa</taxon>
        <taxon>Nematoda</taxon>
        <taxon>Chromadorea</taxon>
        <taxon>Rhabditida</taxon>
        <taxon>Tylenchina</taxon>
        <taxon>Panagrolaimomorpha</taxon>
        <taxon>Panagrolaimoidea</taxon>
        <taxon>Panagrolaimidae</taxon>
        <taxon>Panagrolaimus</taxon>
    </lineage>
</organism>